<feature type="compositionally biased region" description="Pro residues" evidence="1">
    <location>
        <begin position="267"/>
        <end position="289"/>
    </location>
</feature>
<feature type="compositionally biased region" description="Low complexity" evidence="1">
    <location>
        <begin position="299"/>
        <end position="310"/>
    </location>
</feature>
<feature type="region of interest" description="Disordered" evidence="1">
    <location>
        <begin position="265"/>
        <end position="318"/>
    </location>
</feature>
<dbReference type="Proteomes" id="UP001190700">
    <property type="component" value="Unassembled WGS sequence"/>
</dbReference>
<proteinExistence type="predicted"/>
<sequence length="498" mass="56736">MPAPLPRRKLRQGFADIERRSSLQKLNSKFSSISKVASNSRHGQSLRLVTEDVLQRLRNVLQIRSSYHNLTSYLFVFFFCVSVVYLQLTISLSSEVTSALYRGVVPPKYSVTFLEWLKTQILEIWEDPICGDGVCHEPYEVASFGRFGCQVDCGKALVVPVILLVEINVVEIAKYLPLYLVDDLRQRVLWNVCWMEYGLEEMCWFEKDRGFNQNHERQVHSMDLKSGQWYIRVRNDYFRSVSGEVIDATNYSHLVTLHTQPSWEPCPDLPAPPPPPPYPPTPWSTPLPPLVSRSPTMAPTSSRSLLSTSPEQPRLPSSLSPWVRMRHQRVAGLLSPVYAENNWGDSTHCRQVCEATVNCMAFAYHLNHSWCFFKSCFDLATITWEASTDSEYEFHYFGRDSCIKADGEDAATNTTTRRRALQQPATNTGTFVCANSEGSDCACTGEVFYGRKLLQILLLRDSSNHTSVQFTDSFSDHLHAHQSTNILSNYQTSHRISH</sequence>
<evidence type="ECO:0000256" key="1">
    <source>
        <dbReference type="SAM" id="MobiDB-lite"/>
    </source>
</evidence>
<keyword evidence="2" id="KW-1133">Transmembrane helix</keyword>
<evidence type="ECO:0000313" key="3">
    <source>
        <dbReference type="EMBL" id="KAK3243706.1"/>
    </source>
</evidence>
<evidence type="ECO:0000256" key="2">
    <source>
        <dbReference type="SAM" id="Phobius"/>
    </source>
</evidence>
<gene>
    <name evidence="3" type="ORF">CYMTET_46664</name>
</gene>
<comment type="caution">
    <text evidence="3">The sequence shown here is derived from an EMBL/GenBank/DDBJ whole genome shotgun (WGS) entry which is preliminary data.</text>
</comment>
<feature type="transmembrane region" description="Helical" evidence="2">
    <location>
        <begin position="70"/>
        <end position="88"/>
    </location>
</feature>
<keyword evidence="2" id="KW-0812">Transmembrane</keyword>
<organism evidence="3 4">
    <name type="scientific">Cymbomonas tetramitiformis</name>
    <dbReference type="NCBI Taxonomy" id="36881"/>
    <lineage>
        <taxon>Eukaryota</taxon>
        <taxon>Viridiplantae</taxon>
        <taxon>Chlorophyta</taxon>
        <taxon>Pyramimonadophyceae</taxon>
        <taxon>Pyramimonadales</taxon>
        <taxon>Pyramimonadaceae</taxon>
        <taxon>Cymbomonas</taxon>
    </lineage>
</organism>
<keyword evidence="4" id="KW-1185">Reference proteome</keyword>
<protein>
    <submittedName>
        <fullName evidence="3">Uncharacterized protein</fullName>
    </submittedName>
</protein>
<accession>A0AAE0BVQ5</accession>
<dbReference type="AlphaFoldDB" id="A0AAE0BVQ5"/>
<evidence type="ECO:0000313" key="4">
    <source>
        <dbReference type="Proteomes" id="UP001190700"/>
    </source>
</evidence>
<name>A0AAE0BVQ5_9CHLO</name>
<reference evidence="3 4" key="1">
    <citation type="journal article" date="2015" name="Genome Biol. Evol.">
        <title>Comparative Genomics of a Bacterivorous Green Alga Reveals Evolutionary Causalities and Consequences of Phago-Mixotrophic Mode of Nutrition.</title>
        <authorList>
            <person name="Burns J.A."/>
            <person name="Paasch A."/>
            <person name="Narechania A."/>
            <person name="Kim E."/>
        </authorList>
    </citation>
    <scope>NUCLEOTIDE SEQUENCE [LARGE SCALE GENOMIC DNA]</scope>
    <source>
        <strain evidence="3 4">PLY_AMNH</strain>
    </source>
</reference>
<keyword evidence="2" id="KW-0472">Membrane</keyword>
<dbReference type="EMBL" id="LGRX02032700">
    <property type="protein sequence ID" value="KAK3243706.1"/>
    <property type="molecule type" value="Genomic_DNA"/>
</dbReference>